<dbReference type="InterPro" id="IPR029051">
    <property type="entry name" value="DUF4352"/>
</dbReference>
<accession>A0A2P6MFI6</accession>
<feature type="region of interest" description="Disordered" evidence="2">
    <location>
        <begin position="30"/>
        <end position="92"/>
    </location>
</feature>
<dbReference type="Gene3D" id="2.60.40.1240">
    <property type="match status" value="1"/>
</dbReference>
<dbReference type="AlphaFoldDB" id="A0A2P6MFI6"/>
<gene>
    <name evidence="5" type="ORF">C6I21_11450</name>
</gene>
<proteinExistence type="predicted"/>
<protein>
    <submittedName>
        <fullName evidence="5">DUF4352 domain-containing protein</fullName>
    </submittedName>
</protein>
<sequence>MKKLLKWGLYAFLGLIALAVVAAIVGDEETQETAEDTSAAEETVEDSNSNLEEPEESAESDNTTSPDENSENTNEGTNNAEESNAVESVGVGEPAEINDVAFTVNSVEEAEELGGGEFMDPATTSGKFVILDVTVSNDRDEALTIDSSFFKLYSSEGAEYEPARSGEVIMAMTDEDDFFLEQVNPGLEKSGKVVFETGADVDVESSIMQGQTGFWGTETVEINLQ</sequence>
<dbReference type="InterPro" id="IPR029050">
    <property type="entry name" value="Immunoprotect_excell_Ig-like"/>
</dbReference>
<organism evidence="5 6">
    <name type="scientific">Alkalicoccus urumqiensis</name>
    <name type="common">Bacillus urumqiensis</name>
    <dbReference type="NCBI Taxonomy" id="1548213"/>
    <lineage>
        <taxon>Bacteria</taxon>
        <taxon>Bacillati</taxon>
        <taxon>Bacillota</taxon>
        <taxon>Bacilli</taxon>
        <taxon>Bacillales</taxon>
        <taxon>Bacillaceae</taxon>
        <taxon>Alkalicoccus</taxon>
    </lineage>
</organism>
<evidence type="ECO:0000256" key="2">
    <source>
        <dbReference type="SAM" id="MobiDB-lite"/>
    </source>
</evidence>
<dbReference type="Pfam" id="PF11611">
    <property type="entry name" value="DUF4352"/>
    <property type="match status" value="1"/>
</dbReference>
<feature type="compositionally biased region" description="Low complexity" evidence="2">
    <location>
        <begin position="71"/>
        <end position="85"/>
    </location>
</feature>
<feature type="signal peptide" evidence="3">
    <location>
        <begin position="1"/>
        <end position="22"/>
    </location>
</feature>
<reference evidence="5 6" key="1">
    <citation type="submission" date="2018-03" db="EMBL/GenBank/DDBJ databases">
        <title>Bacillus urumqiensis sp. nov., a moderately haloalkaliphilic bacterium isolated from a salt lake.</title>
        <authorList>
            <person name="Zhao B."/>
            <person name="Liao Z."/>
        </authorList>
    </citation>
    <scope>NUCLEOTIDE SEQUENCE [LARGE SCALE GENOMIC DNA]</scope>
    <source>
        <strain evidence="5 6">BZ-SZ-XJ18</strain>
    </source>
</reference>
<dbReference type="OrthoDB" id="2389763at2"/>
<dbReference type="EMBL" id="PVNS01000010">
    <property type="protein sequence ID" value="PRO65055.1"/>
    <property type="molecule type" value="Genomic_DNA"/>
</dbReference>
<evidence type="ECO:0000313" key="5">
    <source>
        <dbReference type="EMBL" id="PRO65055.1"/>
    </source>
</evidence>
<keyword evidence="6" id="KW-1185">Reference proteome</keyword>
<dbReference type="RefSeq" id="WP_105959612.1">
    <property type="nucleotide sequence ID" value="NZ_PVNS01000010.1"/>
</dbReference>
<evidence type="ECO:0000256" key="3">
    <source>
        <dbReference type="SAM" id="SignalP"/>
    </source>
</evidence>
<comment type="caution">
    <text evidence="5">The sequence shown here is derived from an EMBL/GenBank/DDBJ whole genome shotgun (WGS) entry which is preliminary data.</text>
</comment>
<feature type="domain" description="DUF4352" evidence="4">
    <location>
        <begin position="90"/>
        <end position="201"/>
    </location>
</feature>
<feature type="compositionally biased region" description="Acidic residues" evidence="2">
    <location>
        <begin position="30"/>
        <end position="45"/>
    </location>
</feature>
<dbReference type="Proteomes" id="UP000243650">
    <property type="component" value="Unassembled WGS sequence"/>
</dbReference>
<evidence type="ECO:0000256" key="1">
    <source>
        <dbReference type="ARBA" id="ARBA00022729"/>
    </source>
</evidence>
<keyword evidence="1 3" id="KW-0732">Signal</keyword>
<evidence type="ECO:0000259" key="4">
    <source>
        <dbReference type="Pfam" id="PF11611"/>
    </source>
</evidence>
<evidence type="ECO:0000313" key="6">
    <source>
        <dbReference type="Proteomes" id="UP000243650"/>
    </source>
</evidence>
<feature type="chain" id="PRO_5038838081" evidence="3">
    <location>
        <begin position="23"/>
        <end position="225"/>
    </location>
</feature>
<name>A0A2P6MFI6_ALKUR</name>